<keyword evidence="1" id="KW-0812">Transmembrane</keyword>
<protein>
    <submittedName>
        <fullName evidence="2">Uncharacterized protein</fullName>
    </submittedName>
</protein>
<feature type="transmembrane region" description="Helical" evidence="1">
    <location>
        <begin position="44"/>
        <end position="64"/>
    </location>
</feature>
<gene>
    <name evidence="2" type="ORF">A2855_03110</name>
</gene>
<sequence>MNGQPRTRKRFNFAHSIAGVALLLGVESAVIGVFDLLFGSHTPGVFVVLVSALAGGLFVILIATEVIEEVRKPFHMLFLLSAVVFEFIVFFAFQYWYLSLIAPGVFEGLRMDPISMLLHSTMVFALNPMHVPLTFAARTILLINTLESLILAFFVLQNVWQFRNNTAGAES</sequence>
<keyword evidence="1" id="KW-0472">Membrane</keyword>
<feature type="transmembrane region" description="Helical" evidence="1">
    <location>
        <begin position="135"/>
        <end position="156"/>
    </location>
</feature>
<comment type="caution">
    <text evidence="2">The sequence shown here is derived from an EMBL/GenBank/DDBJ whole genome shotgun (WGS) entry which is preliminary data.</text>
</comment>
<name>A0A1G2C9Y5_9BACT</name>
<reference evidence="2 3" key="1">
    <citation type="journal article" date="2016" name="Nat. Commun.">
        <title>Thousands of microbial genomes shed light on interconnected biogeochemical processes in an aquifer system.</title>
        <authorList>
            <person name="Anantharaman K."/>
            <person name="Brown C.T."/>
            <person name="Hug L.A."/>
            <person name="Sharon I."/>
            <person name="Castelle C.J."/>
            <person name="Probst A.J."/>
            <person name="Thomas B.C."/>
            <person name="Singh A."/>
            <person name="Wilkins M.J."/>
            <person name="Karaoz U."/>
            <person name="Brodie E.L."/>
            <person name="Williams K.H."/>
            <person name="Hubbard S.S."/>
            <person name="Banfield J.F."/>
        </authorList>
    </citation>
    <scope>NUCLEOTIDE SEQUENCE [LARGE SCALE GENOMIC DNA]</scope>
</reference>
<accession>A0A1G2C9Y5</accession>
<evidence type="ECO:0000256" key="1">
    <source>
        <dbReference type="SAM" id="Phobius"/>
    </source>
</evidence>
<evidence type="ECO:0000313" key="2">
    <source>
        <dbReference type="EMBL" id="OGY98175.1"/>
    </source>
</evidence>
<evidence type="ECO:0000313" key="3">
    <source>
        <dbReference type="Proteomes" id="UP000179059"/>
    </source>
</evidence>
<dbReference type="AlphaFoldDB" id="A0A1G2C9Y5"/>
<feature type="transmembrane region" description="Helical" evidence="1">
    <location>
        <begin position="76"/>
        <end position="97"/>
    </location>
</feature>
<dbReference type="Proteomes" id="UP000179059">
    <property type="component" value="Unassembled WGS sequence"/>
</dbReference>
<dbReference type="STRING" id="1798647.A2855_03110"/>
<organism evidence="2 3">
    <name type="scientific">Candidatus Liptonbacteria bacterium RIFCSPHIGHO2_01_FULL_57_28</name>
    <dbReference type="NCBI Taxonomy" id="1798647"/>
    <lineage>
        <taxon>Bacteria</taxon>
        <taxon>Candidatus Liptoniibacteriota</taxon>
    </lineage>
</organism>
<dbReference type="EMBL" id="MHKX01000014">
    <property type="protein sequence ID" value="OGY98175.1"/>
    <property type="molecule type" value="Genomic_DNA"/>
</dbReference>
<proteinExistence type="predicted"/>
<keyword evidence="1" id="KW-1133">Transmembrane helix</keyword>